<name>A0ABR2T7D0_9ROSI</name>
<comment type="caution">
    <text evidence="1">The sequence shown here is derived from an EMBL/GenBank/DDBJ whole genome shotgun (WGS) entry which is preliminary data.</text>
</comment>
<dbReference type="EMBL" id="JBBPBN010000008">
    <property type="protein sequence ID" value="KAK9033114.1"/>
    <property type="molecule type" value="Genomic_DNA"/>
</dbReference>
<gene>
    <name evidence="1" type="ORF">V6N11_018152</name>
</gene>
<protein>
    <submittedName>
        <fullName evidence="1">Uncharacterized protein</fullName>
    </submittedName>
</protein>
<evidence type="ECO:0000313" key="1">
    <source>
        <dbReference type="EMBL" id="KAK9033114.1"/>
    </source>
</evidence>
<dbReference type="Proteomes" id="UP001396334">
    <property type="component" value="Unassembled WGS sequence"/>
</dbReference>
<reference evidence="1 2" key="1">
    <citation type="journal article" date="2024" name="G3 (Bethesda)">
        <title>Genome assembly of Hibiscus sabdariffa L. provides insights into metabolisms of medicinal natural products.</title>
        <authorList>
            <person name="Kim T."/>
        </authorList>
    </citation>
    <scope>NUCLEOTIDE SEQUENCE [LARGE SCALE GENOMIC DNA]</scope>
    <source>
        <strain evidence="1">TK-2024</strain>
        <tissue evidence="1">Old leaves</tissue>
    </source>
</reference>
<proteinExistence type="predicted"/>
<sequence>MYSRLNIGLSNASVVDMIDERGCWRWHLFEKLLSYEVLLRIGTVKPPLGVSYDQLGWHPYSNKQFAVWSAFDARKRVTCGPFERI</sequence>
<accession>A0ABR2T7D0</accession>
<organism evidence="1 2">
    <name type="scientific">Hibiscus sabdariffa</name>
    <name type="common">roselle</name>
    <dbReference type="NCBI Taxonomy" id="183260"/>
    <lineage>
        <taxon>Eukaryota</taxon>
        <taxon>Viridiplantae</taxon>
        <taxon>Streptophyta</taxon>
        <taxon>Embryophyta</taxon>
        <taxon>Tracheophyta</taxon>
        <taxon>Spermatophyta</taxon>
        <taxon>Magnoliopsida</taxon>
        <taxon>eudicotyledons</taxon>
        <taxon>Gunneridae</taxon>
        <taxon>Pentapetalae</taxon>
        <taxon>rosids</taxon>
        <taxon>malvids</taxon>
        <taxon>Malvales</taxon>
        <taxon>Malvaceae</taxon>
        <taxon>Malvoideae</taxon>
        <taxon>Hibiscus</taxon>
    </lineage>
</organism>
<evidence type="ECO:0000313" key="2">
    <source>
        <dbReference type="Proteomes" id="UP001396334"/>
    </source>
</evidence>
<keyword evidence="2" id="KW-1185">Reference proteome</keyword>